<keyword evidence="1" id="KW-0812">Transmembrane</keyword>
<protein>
    <submittedName>
        <fullName evidence="3">EamA domain-containing membrane protein RarD</fullName>
    </submittedName>
</protein>
<evidence type="ECO:0000313" key="3">
    <source>
        <dbReference type="EMBL" id="SIR11105.1"/>
    </source>
</evidence>
<proteinExistence type="predicted"/>
<dbReference type="Proteomes" id="UP000241788">
    <property type="component" value="Unassembled WGS sequence"/>
</dbReference>
<feature type="transmembrane region" description="Helical" evidence="1">
    <location>
        <begin position="260"/>
        <end position="277"/>
    </location>
</feature>
<name>A0A1N6Y8Y8_9GAMM</name>
<evidence type="ECO:0000256" key="1">
    <source>
        <dbReference type="SAM" id="Phobius"/>
    </source>
</evidence>
<reference evidence="4" key="1">
    <citation type="submission" date="2017-01" db="EMBL/GenBank/DDBJ databases">
        <authorList>
            <person name="Varghese N."/>
            <person name="Submissions S."/>
        </authorList>
    </citation>
    <scope>NUCLEOTIDE SEQUENCE [LARGE SCALE GENOMIC DNA]</scope>
    <source>
        <strain evidence="4">UM1</strain>
    </source>
</reference>
<feature type="transmembrane region" description="Helical" evidence="1">
    <location>
        <begin position="95"/>
        <end position="115"/>
    </location>
</feature>
<evidence type="ECO:0000313" key="4">
    <source>
        <dbReference type="Proteomes" id="UP000241788"/>
    </source>
</evidence>
<keyword evidence="4" id="KW-1185">Reference proteome</keyword>
<dbReference type="SUPFAM" id="SSF103481">
    <property type="entry name" value="Multidrug resistance efflux transporter EmrE"/>
    <property type="match status" value="2"/>
</dbReference>
<dbReference type="PANTHER" id="PTHR22911:SF103">
    <property type="entry name" value="BLR2811 PROTEIN"/>
    <property type="match status" value="1"/>
</dbReference>
<gene>
    <name evidence="3" type="ORF">SAMN05421546_2425</name>
</gene>
<dbReference type="Pfam" id="PF00892">
    <property type="entry name" value="EamA"/>
    <property type="match status" value="2"/>
</dbReference>
<feature type="transmembrane region" description="Helical" evidence="1">
    <location>
        <begin position="178"/>
        <end position="198"/>
    </location>
</feature>
<dbReference type="EMBL" id="FTLW01000006">
    <property type="protein sequence ID" value="SIR11105.1"/>
    <property type="molecule type" value="Genomic_DNA"/>
</dbReference>
<dbReference type="PANTHER" id="PTHR22911">
    <property type="entry name" value="ACYL-MALONYL CONDENSING ENZYME-RELATED"/>
    <property type="match status" value="1"/>
</dbReference>
<sequence>MAPSTRATWLMLMAVAAFAGMDTSMKLLAAHYPPLQVSALRGFASLPFVLVWVMSTKGLASIRPVRWGLHLLRGVLAIAMIVGFVYGLARLPLSSTYAITFIAPLLVTALAVPLLGEKVGPRRWAAIGVGMFGVLVILRPGGDVFSLAGLSVLLATFCWAASAITVRVLTRSDTTQSMVVWMLVLLGFGAAALAWSSWLPIRSADWATVLMLGAFGACGQVLLTEAFRLGEASKIAPLEYTALLWSLGIDLALWGVLPDAVTWLGAAIIVASGLYLIRRECVHDVTEPP</sequence>
<accession>A0A1N6Y8Y8</accession>
<feature type="transmembrane region" description="Helical" evidence="1">
    <location>
        <begin position="122"/>
        <end position="138"/>
    </location>
</feature>
<dbReference type="GO" id="GO:0016020">
    <property type="term" value="C:membrane"/>
    <property type="evidence" value="ECO:0007669"/>
    <property type="project" value="InterPro"/>
</dbReference>
<dbReference type="RefSeq" id="WP_242651440.1">
    <property type="nucleotide sequence ID" value="NZ_FTLW01000006.1"/>
</dbReference>
<feature type="transmembrane region" description="Helical" evidence="1">
    <location>
        <begin position="39"/>
        <end position="59"/>
    </location>
</feature>
<organism evidence="3 4">
    <name type="scientific">Solilutibacter tolerans</name>
    <dbReference type="NCBI Taxonomy" id="1604334"/>
    <lineage>
        <taxon>Bacteria</taxon>
        <taxon>Pseudomonadati</taxon>
        <taxon>Pseudomonadota</taxon>
        <taxon>Gammaproteobacteria</taxon>
        <taxon>Lysobacterales</taxon>
        <taxon>Lysobacteraceae</taxon>
        <taxon>Solilutibacter</taxon>
    </lineage>
</organism>
<evidence type="ECO:0000259" key="2">
    <source>
        <dbReference type="Pfam" id="PF00892"/>
    </source>
</evidence>
<dbReference type="Gene3D" id="1.10.3730.20">
    <property type="match status" value="1"/>
</dbReference>
<dbReference type="STRING" id="1604334.SAMN05421546_2425"/>
<dbReference type="AlphaFoldDB" id="A0A1N6Y8Y8"/>
<dbReference type="InterPro" id="IPR037185">
    <property type="entry name" value="EmrE-like"/>
</dbReference>
<keyword evidence="1" id="KW-0472">Membrane</keyword>
<dbReference type="InterPro" id="IPR000620">
    <property type="entry name" value="EamA_dom"/>
</dbReference>
<feature type="domain" description="EamA" evidence="2">
    <location>
        <begin position="9"/>
        <end position="138"/>
    </location>
</feature>
<feature type="transmembrane region" description="Helical" evidence="1">
    <location>
        <begin position="144"/>
        <end position="166"/>
    </location>
</feature>
<feature type="domain" description="EamA" evidence="2">
    <location>
        <begin position="150"/>
        <end position="272"/>
    </location>
</feature>
<keyword evidence="1" id="KW-1133">Transmembrane helix</keyword>
<feature type="transmembrane region" description="Helical" evidence="1">
    <location>
        <begin position="71"/>
        <end position="89"/>
    </location>
</feature>